<feature type="binding site" evidence="6">
    <location>
        <position position="348"/>
    </location>
    <ligand>
        <name>Na(+)</name>
        <dbReference type="ChEBI" id="CHEBI:29101"/>
        <label>1</label>
    </ligand>
</feature>
<evidence type="ECO:0000256" key="5">
    <source>
        <dbReference type="ARBA" id="ARBA00023136"/>
    </source>
</evidence>
<name>A0A212CDJ7_CEREH</name>
<dbReference type="PROSITE" id="PS50267">
    <property type="entry name" value="NA_NEUROTRAN_SYMP_3"/>
    <property type="match status" value="2"/>
</dbReference>
<feature type="transmembrane region" description="Helical" evidence="8">
    <location>
        <begin position="313"/>
        <end position="330"/>
    </location>
</feature>
<dbReference type="Proteomes" id="UP000242450">
    <property type="component" value="Chromosome 22"/>
</dbReference>
<feature type="transmembrane region" description="Helical" evidence="8">
    <location>
        <begin position="555"/>
        <end position="577"/>
    </location>
</feature>
<organism evidence="9 10">
    <name type="scientific">Cervus elaphus hippelaphus</name>
    <name type="common">European red deer</name>
    <dbReference type="NCBI Taxonomy" id="46360"/>
    <lineage>
        <taxon>Eukaryota</taxon>
        <taxon>Metazoa</taxon>
        <taxon>Chordata</taxon>
        <taxon>Craniata</taxon>
        <taxon>Vertebrata</taxon>
        <taxon>Euteleostomi</taxon>
        <taxon>Mammalia</taxon>
        <taxon>Eutheria</taxon>
        <taxon>Laurasiatheria</taxon>
        <taxon>Artiodactyla</taxon>
        <taxon>Ruminantia</taxon>
        <taxon>Pecora</taxon>
        <taxon>Cervidae</taxon>
        <taxon>Cervinae</taxon>
        <taxon>Cervus</taxon>
    </lineage>
</organism>
<evidence type="ECO:0000313" key="10">
    <source>
        <dbReference type="Proteomes" id="UP000242450"/>
    </source>
</evidence>
<dbReference type="PANTHER" id="PTHR11616">
    <property type="entry name" value="SODIUM/CHLORIDE DEPENDENT TRANSPORTER"/>
    <property type="match status" value="1"/>
</dbReference>
<evidence type="ECO:0000313" key="9">
    <source>
        <dbReference type="EMBL" id="OWK04056.1"/>
    </source>
</evidence>
<feature type="transmembrane region" description="Helical" evidence="8">
    <location>
        <begin position="266"/>
        <end position="293"/>
    </location>
</feature>
<accession>A0A212CDJ7</accession>
<feature type="transmembrane region" description="Helical" evidence="8">
    <location>
        <begin position="342"/>
        <end position="366"/>
    </location>
</feature>
<feature type="transmembrane region" description="Helical" evidence="8">
    <location>
        <begin position="514"/>
        <end position="535"/>
    </location>
</feature>
<keyword evidence="4 8" id="KW-1133">Transmembrane helix</keyword>
<dbReference type="OrthoDB" id="6581954at2759"/>
<feature type="transmembrane region" description="Helical" evidence="8">
    <location>
        <begin position="441"/>
        <end position="459"/>
    </location>
</feature>
<feature type="region of interest" description="Disordered" evidence="7">
    <location>
        <begin position="108"/>
        <end position="148"/>
    </location>
</feature>
<dbReference type="InterPro" id="IPR000175">
    <property type="entry name" value="Na/ntran_symport"/>
</dbReference>
<feature type="transmembrane region" description="Helical" evidence="8">
    <location>
        <begin position="77"/>
        <end position="95"/>
    </location>
</feature>
<evidence type="ECO:0000256" key="7">
    <source>
        <dbReference type="SAM" id="MobiDB-lite"/>
    </source>
</evidence>
<dbReference type="GO" id="GO:0046872">
    <property type="term" value="F:metal ion binding"/>
    <property type="evidence" value="ECO:0007669"/>
    <property type="project" value="UniProtKB-KW"/>
</dbReference>
<keyword evidence="10" id="KW-1185">Reference proteome</keyword>
<feature type="transmembrane region" description="Helical" evidence="8">
    <location>
        <begin position="471"/>
        <end position="494"/>
    </location>
</feature>
<dbReference type="PANTHER" id="PTHR11616:SF118">
    <property type="entry name" value="SODIUM- AND CHLORIDE-DEPENDENT BETAINE TRANSPORTER"/>
    <property type="match status" value="1"/>
</dbReference>
<feature type="transmembrane region" description="Helical" evidence="8">
    <location>
        <begin position="38"/>
        <end position="57"/>
    </location>
</feature>
<evidence type="ECO:0000256" key="6">
    <source>
        <dbReference type="PIRSR" id="PIRSR600175-1"/>
    </source>
</evidence>
<keyword evidence="5 8" id="KW-0472">Membrane</keyword>
<evidence type="ECO:0000256" key="3">
    <source>
        <dbReference type="ARBA" id="ARBA00022692"/>
    </source>
</evidence>
<gene>
    <name evidence="9" type="ORF">Celaphus_00013860</name>
</gene>
<evidence type="ECO:0000256" key="4">
    <source>
        <dbReference type="ARBA" id="ARBA00022989"/>
    </source>
</evidence>
<dbReference type="Pfam" id="PF00209">
    <property type="entry name" value="SNF"/>
    <property type="match status" value="3"/>
</dbReference>
<reference evidence="9 10" key="1">
    <citation type="journal article" date="2018" name="Mol. Genet. Genomics">
        <title>The red deer Cervus elaphus genome CerEla1.0: sequencing, annotating, genes, and chromosomes.</title>
        <authorList>
            <person name="Bana N.A."/>
            <person name="Nyiri A."/>
            <person name="Nagy J."/>
            <person name="Frank K."/>
            <person name="Nagy T."/>
            <person name="Steger V."/>
            <person name="Schiller M."/>
            <person name="Lakatos P."/>
            <person name="Sugar L."/>
            <person name="Horn P."/>
            <person name="Barta E."/>
            <person name="Orosz L."/>
        </authorList>
    </citation>
    <scope>NUCLEOTIDE SEQUENCE [LARGE SCALE GENOMIC DNA]</scope>
    <source>
        <strain evidence="9">Hungarian</strain>
    </source>
</reference>
<feature type="transmembrane region" description="Helical" evidence="8">
    <location>
        <begin position="233"/>
        <end position="254"/>
    </location>
</feature>
<proteinExistence type="predicted"/>
<protein>
    <recommendedName>
        <fullName evidence="11">Sodium- and chloride-dependent betaine transporter</fullName>
    </recommendedName>
</protein>
<keyword evidence="6" id="KW-0915">Sodium</keyword>
<dbReference type="GO" id="GO:0042995">
    <property type="term" value="C:cell projection"/>
    <property type="evidence" value="ECO:0007669"/>
    <property type="project" value="TreeGrafter"/>
</dbReference>
<keyword evidence="2" id="KW-0813">Transport</keyword>
<evidence type="ECO:0000256" key="2">
    <source>
        <dbReference type="ARBA" id="ARBA00022448"/>
    </source>
</evidence>
<sequence>MLDGPFSPSLLSFMAGAGRFYDNIEDMIGYRPWPLIKYCWLFLTPAVCTATFLFSLIKYTPLTYNKKYKYPWWGDALGWLLALSSMVCIPAWSCYKLSTLKGSFREPPSPSMAADDRKAAAPKEGLPVVPWTPEEGPRPDQEAREQVKDRGQWNNKMEFVLSVAGEIIGLGNVWRFPYLCYKNGGEHCMDFLNHSAAGATGPSENVTSPLMEFWERRVLSISPGIQHLGGLRWELALCLLLAWVVCYFCIWKGVKITGKVVYFTATFPYLMLVILLVRGVTLPGAYEGIIYYLKPDLLRLKDPQVWMDAGTQIFFSFAICQGCLTALGSYNKYRNNCYRDSIALCFLNSGTSFVAGFVVFSILGFMSREQGVPISEVAESGHPASPSPFQLGPSVVETWAGLTPALTPVPLTLRFVCMECLVTASMDMFPRQLRRSGRRELLILAIAVTCCLIGLFLVTEGGMYLFQLFDYYACSGTCLLFLSVFEVICIGWVYGADRFYDNIEDMIGYRPWPLVKISWLFLTPGLCLATFFFSLSKYTPLKYNNVYVYPAWGYFIGWFLAGSSMGCVPLFIILTLLKTRGSFKKVGAWTVALRRLDNEQGIMAGAALRPGSPSV</sequence>
<dbReference type="EMBL" id="MKHE01000022">
    <property type="protein sequence ID" value="OWK04056.1"/>
    <property type="molecule type" value="Genomic_DNA"/>
</dbReference>
<keyword evidence="6" id="KW-0479">Metal-binding</keyword>
<comment type="subcellular location">
    <subcellularLocation>
        <location evidence="1">Membrane</location>
        <topology evidence="1">Multi-pass membrane protein</topology>
    </subcellularLocation>
</comment>
<evidence type="ECO:0008006" key="11">
    <source>
        <dbReference type="Google" id="ProtNLM"/>
    </source>
</evidence>
<dbReference type="InterPro" id="IPR037272">
    <property type="entry name" value="SNS_sf"/>
</dbReference>
<keyword evidence="3 8" id="KW-0812">Transmembrane</keyword>
<dbReference type="GO" id="GO:0005332">
    <property type="term" value="F:gamma-aminobutyric acid:sodium:chloride symporter activity"/>
    <property type="evidence" value="ECO:0007669"/>
    <property type="project" value="TreeGrafter"/>
</dbReference>
<comment type="caution">
    <text evidence="9">The sequence shown here is derived from an EMBL/GenBank/DDBJ whole genome shotgun (WGS) entry which is preliminary data.</text>
</comment>
<evidence type="ECO:0000256" key="1">
    <source>
        <dbReference type="ARBA" id="ARBA00004141"/>
    </source>
</evidence>
<dbReference type="AlphaFoldDB" id="A0A212CDJ7"/>
<feature type="compositionally biased region" description="Basic and acidic residues" evidence="7">
    <location>
        <begin position="135"/>
        <end position="148"/>
    </location>
</feature>
<dbReference type="GO" id="GO:0005886">
    <property type="term" value="C:plasma membrane"/>
    <property type="evidence" value="ECO:0007669"/>
    <property type="project" value="TreeGrafter"/>
</dbReference>
<dbReference type="SUPFAM" id="SSF161070">
    <property type="entry name" value="SNF-like"/>
    <property type="match status" value="2"/>
</dbReference>
<feature type="binding site" evidence="6">
    <location>
        <position position="316"/>
    </location>
    <ligand>
        <name>Na(+)</name>
        <dbReference type="ChEBI" id="CHEBI:29101"/>
        <label>1</label>
    </ligand>
</feature>
<evidence type="ECO:0000256" key="8">
    <source>
        <dbReference type="SAM" id="Phobius"/>
    </source>
</evidence>